<dbReference type="SMART" id="SM00028">
    <property type="entry name" value="TPR"/>
    <property type="match status" value="4"/>
</dbReference>
<dbReference type="InterPro" id="IPR011990">
    <property type="entry name" value="TPR-like_helical_dom_sf"/>
</dbReference>
<evidence type="ECO:0000256" key="13">
    <source>
        <dbReference type="ARBA" id="ARBA00023004"/>
    </source>
</evidence>
<comment type="subcellular location">
    <subcellularLocation>
        <location evidence="3">Cytoplasm</location>
    </subcellularLocation>
</comment>
<dbReference type="AlphaFoldDB" id="A0A927B5R4"/>
<dbReference type="InterPro" id="IPR004358">
    <property type="entry name" value="Sig_transdc_His_kin-like_C"/>
</dbReference>
<keyword evidence="15" id="KW-0479">Metal-binding</keyword>
<dbReference type="GO" id="GO:0016020">
    <property type="term" value="C:membrane"/>
    <property type="evidence" value="ECO:0007669"/>
    <property type="project" value="InterPro"/>
</dbReference>
<evidence type="ECO:0000256" key="17">
    <source>
        <dbReference type="ARBA" id="ARBA00030800"/>
    </source>
</evidence>
<evidence type="ECO:0000256" key="8">
    <source>
        <dbReference type="ARBA" id="ARBA00022553"/>
    </source>
</evidence>
<dbReference type="InterPro" id="IPR003594">
    <property type="entry name" value="HATPase_dom"/>
</dbReference>
<evidence type="ECO:0000256" key="10">
    <source>
        <dbReference type="ARBA" id="ARBA00022741"/>
    </source>
</evidence>
<reference evidence="22" key="1">
    <citation type="submission" date="2020-09" db="EMBL/GenBank/DDBJ databases">
        <authorList>
            <person name="Kim M.K."/>
        </authorList>
    </citation>
    <scope>NUCLEOTIDE SEQUENCE</scope>
    <source>
        <strain evidence="22">BT704</strain>
    </source>
</reference>
<evidence type="ECO:0000256" key="5">
    <source>
        <dbReference type="ARBA" id="ARBA00017322"/>
    </source>
</evidence>
<dbReference type="Proteomes" id="UP000653797">
    <property type="component" value="Unassembled WGS sequence"/>
</dbReference>
<evidence type="ECO:0000256" key="9">
    <source>
        <dbReference type="ARBA" id="ARBA00022679"/>
    </source>
</evidence>
<gene>
    <name evidence="22" type="ORF">IC230_24945</name>
</gene>
<dbReference type="GO" id="GO:0000155">
    <property type="term" value="F:phosphorelay sensor kinase activity"/>
    <property type="evidence" value="ECO:0007669"/>
    <property type="project" value="InterPro"/>
</dbReference>
<evidence type="ECO:0000256" key="11">
    <source>
        <dbReference type="ARBA" id="ARBA00022777"/>
    </source>
</evidence>
<dbReference type="GO" id="GO:0051539">
    <property type="term" value="F:4 iron, 4 sulfur cluster binding"/>
    <property type="evidence" value="ECO:0007669"/>
    <property type="project" value="UniProtKB-KW"/>
</dbReference>
<keyword evidence="19" id="KW-0175">Coiled coil</keyword>
<dbReference type="PANTHER" id="PTHR24421:SF10">
    <property type="entry name" value="NITRATE_NITRITE SENSOR PROTEIN NARQ"/>
    <property type="match status" value="1"/>
</dbReference>
<dbReference type="SUPFAM" id="SSF48452">
    <property type="entry name" value="TPR-like"/>
    <property type="match status" value="1"/>
</dbReference>
<keyword evidence="20" id="KW-1133">Transmembrane helix</keyword>
<dbReference type="GO" id="GO:0046983">
    <property type="term" value="F:protein dimerization activity"/>
    <property type="evidence" value="ECO:0007669"/>
    <property type="project" value="InterPro"/>
</dbReference>
<feature type="coiled-coil region" evidence="19">
    <location>
        <begin position="390"/>
        <end position="433"/>
    </location>
</feature>
<proteinExistence type="predicted"/>
<evidence type="ECO:0000256" key="15">
    <source>
        <dbReference type="ARBA" id="ARBA00023014"/>
    </source>
</evidence>
<feature type="coiled-coil region" evidence="19">
    <location>
        <begin position="500"/>
        <end position="530"/>
    </location>
</feature>
<evidence type="ECO:0000313" key="23">
    <source>
        <dbReference type="Proteomes" id="UP000653797"/>
    </source>
</evidence>
<evidence type="ECO:0000256" key="19">
    <source>
        <dbReference type="SAM" id="Coils"/>
    </source>
</evidence>
<dbReference type="GO" id="GO:0005737">
    <property type="term" value="C:cytoplasm"/>
    <property type="evidence" value="ECO:0007669"/>
    <property type="project" value="UniProtKB-SubCell"/>
</dbReference>
<protein>
    <recommendedName>
        <fullName evidence="5">Oxygen sensor histidine kinase NreB</fullName>
        <ecNumber evidence="4">2.7.13.3</ecNumber>
    </recommendedName>
    <alternativeName>
        <fullName evidence="17">Nitrogen regulation protein B</fullName>
    </alternativeName>
</protein>
<evidence type="ECO:0000256" key="18">
    <source>
        <dbReference type="PROSITE-ProRule" id="PRU00339"/>
    </source>
</evidence>
<evidence type="ECO:0000256" key="3">
    <source>
        <dbReference type="ARBA" id="ARBA00004496"/>
    </source>
</evidence>
<keyword evidence="23" id="KW-1185">Reference proteome</keyword>
<dbReference type="PANTHER" id="PTHR24421">
    <property type="entry name" value="NITRATE/NITRITE SENSOR PROTEIN NARX-RELATED"/>
    <property type="match status" value="1"/>
</dbReference>
<keyword evidence="20" id="KW-0472">Membrane</keyword>
<keyword evidence="6" id="KW-0004">4Fe-4S</keyword>
<evidence type="ECO:0000256" key="12">
    <source>
        <dbReference type="ARBA" id="ARBA00022840"/>
    </source>
</evidence>
<evidence type="ECO:0000256" key="2">
    <source>
        <dbReference type="ARBA" id="ARBA00001966"/>
    </source>
</evidence>
<dbReference type="EMBL" id="JACXAA010000011">
    <property type="protein sequence ID" value="MBD2756169.1"/>
    <property type="molecule type" value="Genomic_DNA"/>
</dbReference>
<keyword evidence="7" id="KW-0963">Cytoplasm</keyword>
<comment type="cofactor">
    <cofactor evidence="2">
        <name>[4Fe-4S] cluster</name>
        <dbReference type="ChEBI" id="CHEBI:49883"/>
    </cofactor>
</comment>
<dbReference type="PRINTS" id="PR00344">
    <property type="entry name" value="BCTRLSENSOR"/>
</dbReference>
<name>A0A927B5R4_9BACT</name>
<organism evidence="22 23">
    <name type="scientific">Spirosoma validum</name>
    <dbReference type="NCBI Taxonomy" id="2771355"/>
    <lineage>
        <taxon>Bacteria</taxon>
        <taxon>Pseudomonadati</taxon>
        <taxon>Bacteroidota</taxon>
        <taxon>Cytophagia</taxon>
        <taxon>Cytophagales</taxon>
        <taxon>Cytophagaceae</taxon>
        <taxon>Spirosoma</taxon>
    </lineage>
</organism>
<dbReference type="RefSeq" id="WP_191041792.1">
    <property type="nucleotide sequence ID" value="NZ_JACXAA010000011.1"/>
</dbReference>
<keyword evidence="10" id="KW-0547">Nucleotide-binding</keyword>
<evidence type="ECO:0000256" key="7">
    <source>
        <dbReference type="ARBA" id="ARBA00022490"/>
    </source>
</evidence>
<keyword evidence="11" id="KW-0418">Kinase</keyword>
<evidence type="ECO:0000256" key="6">
    <source>
        <dbReference type="ARBA" id="ARBA00022485"/>
    </source>
</evidence>
<dbReference type="SMART" id="SM00387">
    <property type="entry name" value="HATPase_c"/>
    <property type="match status" value="1"/>
</dbReference>
<accession>A0A927B5R4</accession>
<feature type="domain" description="Histidine kinase/HSP90-like ATPase" evidence="21">
    <location>
        <begin position="630"/>
        <end position="721"/>
    </location>
</feature>
<dbReference type="PROSITE" id="PS50005">
    <property type="entry name" value="TPR"/>
    <property type="match status" value="1"/>
</dbReference>
<dbReference type="CDD" id="cd16917">
    <property type="entry name" value="HATPase_UhpB-NarQ-NarX-like"/>
    <property type="match status" value="1"/>
</dbReference>
<keyword evidence="18" id="KW-0802">TPR repeat</keyword>
<evidence type="ECO:0000256" key="1">
    <source>
        <dbReference type="ARBA" id="ARBA00000085"/>
    </source>
</evidence>
<sequence>MRSFWIGIIAFGWCFTCLGQGILTLPELNFDRRGDEAYMDSLLSLGRVHQQLSKRLPRTLRNDTLRLEGLRFMSLVFKQMRGTQRDSSFLYAKVLEERALTYHNILYAVRGMMLQEHYVRTVKGDYPKALQINQRASELCAKLPPESSPRWQVQMNMGDIYLLLKEYNNALTNYQLSLKLLGNNTSLTAKNRKLLTSQAITQMGEVYEIQEQYELARKQYETSRQMAVEAHSQINIGYANERLGDFSVSRREPQQAITYFENALAVWTQLHDKLGQASVWARLAECYTLTNQPTLAIDFGEKALVVAREAGYRRIRQMATLALYRAYRLANQPVQALAMYEDYSTLRDSINTLKRLEELSAVQKKYDINQVRTKADKDRLIQQQQLINVRRQAEVDRLKAEAEHEQLAGEARMSQLQQRIETERLRADSQRSQLEHQVNIDKLNHDIEQEHLMRVILVGGLAMLLVFLAVYYRKNRLIDRQKREIEVLNQGLEDKVLARTIELKLANDQLRAKNREIEEALLRGQTLERKRMAADLHDSLGGLLSAIKMSLSALNPTHMADREQQIYHNLLNMTKEAFAEIRYLSHNLQPDELEKQGLSEALTRLVTKLNLSQKTTFHLDIAALPRLGKTAEFNLYSICIELCSNIIRHSEATEADILFRRFNNELNMIVKDNGCGMNPADATGMGLRNIQARMDLIKGRYEVHSGAGEGTTFIFILPVSSNLATGDGMLHNS</sequence>
<feature type="transmembrane region" description="Helical" evidence="20">
    <location>
        <begin position="452"/>
        <end position="472"/>
    </location>
</feature>
<dbReference type="InterPro" id="IPR011712">
    <property type="entry name" value="Sig_transdc_His_kin_sub3_dim/P"/>
</dbReference>
<dbReference type="InterPro" id="IPR036890">
    <property type="entry name" value="HATPase_C_sf"/>
</dbReference>
<feature type="repeat" description="TPR" evidence="18">
    <location>
        <begin position="151"/>
        <end position="184"/>
    </location>
</feature>
<dbReference type="EC" id="2.7.13.3" evidence="4"/>
<dbReference type="Gene3D" id="1.25.40.10">
    <property type="entry name" value="Tetratricopeptide repeat domain"/>
    <property type="match status" value="1"/>
</dbReference>
<dbReference type="InterPro" id="IPR019734">
    <property type="entry name" value="TPR_rpt"/>
</dbReference>
<dbReference type="Pfam" id="PF02518">
    <property type="entry name" value="HATPase_c"/>
    <property type="match status" value="1"/>
</dbReference>
<keyword evidence="13" id="KW-0408">Iron</keyword>
<keyword evidence="12" id="KW-0067">ATP-binding</keyword>
<dbReference type="InterPro" id="IPR050482">
    <property type="entry name" value="Sensor_HK_TwoCompSys"/>
</dbReference>
<dbReference type="Gene3D" id="1.20.5.1930">
    <property type="match status" value="1"/>
</dbReference>
<dbReference type="GO" id="GO:0005524">
    <property type="term" value="F:ATP binding"/>
    <property type="evidence" value="ECO:0007669"/>
    <property type="project" value="UniProtKB-KW"/>
</dbReference>
<comment type="catalytic activity">
    <reaction evidence="1">
        <text>ATP + protein L-histidine = ADP + protein N-phospho-L-histidine.</text>
        <dbReference type="EC" id="2.7.13.3"/>
    </reaction>
</comment>
<evidence type="ECO:0000256" key="16">
    <source>
        <dbReference type="ARBA" id="ARBA00024827"/>
    </source>
</evidence>
<evidence type="ECO:0000256" key="14">
    <source>
        <dbReference type="ARBA" id="ARBA00023012"/>
    </source>
</evidence>
<keyword evidence="15" id="KW-0411">Iron-sulfur</keyword>
<evidence type="ECO:0000256" key="4">
    <source>
        <dbReference type="ARBA" id="ARBA00012438"/>
    </source>
</evidence>
<evidence type="ECO:0000256" key="20">
    <source>
        <dbReference type="SAM" id="Phobius"/>
    </source>
</evidence>
<dbReference type="Pfam" id="PF07730">
    <property type="entry name" value="HisKA_3"/>
    <property type="match status" value="1"/>
</dbReference>
<keyword evidence="8" id="KW-0597">Phosphoprotein</keyword>
<dbReference type="Pfam" id="PF13424">
    <property type="entry name" value="TPR_12"/>
    <property type="match status" value="1"/>
</dbReference>
<dbReference type="Gene3D" id="3.30.565.10">
    <property type="entry name" value="Histidine kinase-like ATPase, C-terminal domain"/>
    <property type="match status" value="1"/>
</dbReference>
<comment type="caution">
    <text evidence="22">The sequence shown here is derived from an EMBL/GenBank/DDBJ whole genome shotgun (WGS) entry which is preliminary data.</text>
</comment>
<dbReference type="SUPFAM" id="SSF55874">
    <property type="entry name" value="ATPase domain of HSP90 chaperone/DNA topoisomerase II/histidine kinase"/>
    <property type="match status" value="1"/>
</dbReference>
<keyword evidence="20" id="KW-0812">Transmembrane</keyword>
<keyword evidence="14" id="KW-0902">Two-component regulatory system</keyword>
<comment type="function">
    <text evidence="16">Member of the two-component regulatory system NreB/NreC involved in the control of dissimilatory nitrate/nitrite reduction in response to oxygen. NreB functions as a direct oxygen sensor histidine kinase which is autophosphorylated, in the absence of oxygen, probably at the conserved histidine residue, and transfers its phosphate group probably to a conserved aspartate residue of NreC. NreB/NreC activates the expression of the nitrate (narGHJI) and nitrite (nir) reductase operons, as well as the putative nitrate transporter gene narT.</text>
</comment>
<evidence type="ECO:0000313" key="22">
    <source>
        <dbReference type="EMBL" id="MBD2756169.1"/>
    </source>
</evidence>
<keyword evidence="9" id="KW-0808">Transferase</keyword>
<evidence type="ECO:0000259" key="21">
    <source>
        <dbReference type="SMART" id="SM00387"/>
    </source>
</evidence>